<evidence type="ECO:0000313" key="2">
    <source>
        <dbReference type="EMBL" id="KAJ4251083.1"/>
    </source>
</evidence>
<dbReference type="Proteomes" id="UP001152049">
    <property type="component" value="Unassembled WGS sequence"/>
</dbReference>
<accession>A0A9W8VCC5</accession>
<evidence type="ECO:0000313" key="3">
    <source>
        <dbReference type="Proteomes" id="UP001152049"/>
    </source>
</evidence>
<protein>
    <submittedName>
        <fullName evidence="2">Uncharacterized protein</fullName>
    </submittedName>
</protein>
<dbReference type="EMBL" id="JAOQAZ010000029">
    <property type="protein sequence ID" value="KAJ4251083.1"/>
    <property type="molecule type" value="Genomic_DNA"/>
</dbReference>
<dbReference type="AlphaFoldDB" id="A0A9W8VCC5"/>
<evidence type="ECO:0000256" key="1">
    <source>
        <dbReference type="SAM" id="MobiDB-lite"/>
    </source>
</evidence>
<name>A0A9W8VCC5_9HYPO</name>
<gene>
    <name evidence="2" type="ORF">NW762_011734</name>
</gene>
<feature type="region of interest" description="Disordered" evidence="1">
    <location>
        <begin position="1"/>
        <end position="31"/>
    </location>
</feature>
<organism evidence="2 3">
    <name type="scientific">Fusarium torreyae</name>
    <dbReference type="NCBI Taxonomy" id="1237075"/>
    <lineage>
        <taxon>Eukaryota</taxon>
        <taxon>Fungi</taxon>
        <taxon>Dikarya</taxon>
        <taxon>Ascomycota</taxon>
        <taxon>Pezizomycotina</taxon>
        <taxon>Sordariomycetes</taxon>
        <taxon>Hypocreomycetidae</taxon>
        <taxon>Hypocreales</taxon>
        <taxon>Nectriaceae</taxon>
        <taxon>Fusarium</taxon>
    </lineage>
</organism>
<sequence length="150" mass="16131">MAGPAFVARSPTPGSSKDDSTNASPGKSDGSLKRFVQNTIDQMNSGELNWNLLVQDTVQLTSNAVVSIDLDSAVKKMAAKVADGVESFVNGISPVDQVVQMMRSALSALIAKVNINTMLQMYVKMMGSFISLLDFDSTMRTVFEYVNGLL</sequence>
<comment type="caution">
    <text evidence="2">The sequence shown here is derived from an EMBL/GenBank/DDBJ whole genome shotgun (WGS) entry which is preliminary data.</text>
</comment>
<dbReference type="OrthoDB" id="5093343at2759"/>
<reference evidence="2" key="1">
    <citation type="submission" date="2022-09" db="EMBL/GenBank/DDBJ databases">
        <title>Fusarium specimens isolated from Avocado Roots.</title>
        <authorList>
            <person name="Stajich J."/>
            <person name="Roper C."/>
            <person name="Heimlech-Rivalta G."/>
        </authorList>
    </citation>
    <scope>NUCLEOTIDE SEQUENCE</scope>
    <source>
        <strain evidence="2">CF00136</strain>
    </source>
</reference>
<keyword evidence="3" id="KW-1185">Reference proteome</keyword>
<proteinExistence type="predicted"/>